<dbReference type="InterPro" id="IPR036641">
    <property type="entry name" value="HPT_dom_sf"/>
</dbReference>
<evidence type="ECO:0000259" key="8">
    <source>
        <dbReference type="PROSITE" id="PS50894"/>
    </source>
</evidence>
<organism evidence="9 10">
    <name type="scientific">Jatropha curcas</name>
    <name type="common">Barbados nut</name>
    <dbReference type="NCBI Taxonomy" id="180498"/>
    <lineage>
        <taxon>Eukaryota</taxon>
        <taxon>Viridiplantae</taxon>
        <taxon>Streptophyta</taxon>
        <taxon>Embryophyta</taxon>
        <taxon>Tracheophyta</taxon>
        <taxon>Spermatophyta</taxon>
        <taxon>Magnoliopsida</taxon>
        <taxon>eudicotyledons</taxon>
        <taxon>Gunneridae</taxon>
        <taxon>Pentapetalae</taxon>
        <taxon>rosids</taxon>
        <taxon>fabids</taxon>
        <taxon>Malpighiales</taxon>
        <taxon>Euphorbiaceae</taxon>
        <taxon>Crotonoideae</taxon>
        <taxon>Jatropheae</taxon>
        <taxon>Jatropha</taxon>
    </lineage>
</organism>
<dbReference type="GO" id="GO:0005634">
    <property type="term" value="C:nucleus"/>
    <property type="evidence" value="ECO:0007669"/>
    <property type="project" value="UniProtKB-SubCell"/>
</dbReference>
<dbReference type="Pfam" id="PF01627">
    <property type="entry name" value="Hpt"/>
    <property type="match status" value="1"/>
</dbReference>
<evidence type="ECO:0000256" key="3">
    <source>
        <dbReference type="ARBA" id="ARBA00022990"/>
    </source>
</evidence>
<evidence type="ECO:0000313" key="9">
    <source>
        <dbReference type="EMBL" id="KDP33805.1"/>
    </source>
</evidence>
<evidence type="ECO:0000256" key="5">
    <source>
        <dbReference type="ARBA" id="ARBA00023242"/>
    </source>
</evidence>
<evidence type="ECO:0000313" key="10">
    <source>
        <dbReference type="Proteomes" id="UP000027138"/>
    </source>
</evidence>
<keyword evidence="6" id="KW-0597">Phosphoprotein</keyword>
<evidence type="ECO:0000256" key="2">
    <source>
        <dbReference type="ARBA" id="ARBA00022864"/>
    </source>
</evidence>
<name>A0A067KNF0_JATCU</name>
<dbReference type="InterPro" id="IPR045871">
    <property type="entry name" value="AHP1-5/YPD1"/>
</dbReference>
<dbReference type="STRING" id="180498.A0A067KNF0"/>
<proteinExistence type="predicted"/>
<dbReference type="PROSITE" id="PS50894">
    <property type="entry name" value="HPT"/>
    <property type="match status" value="1"/>
</dbReference>
<evidence type="ECO:0000256" key="1">
    <source>
        <dbReference type="ARBA" id="ARBA00022490"/>
    </source>
</evidence>
<dbReference type="GO" id="GO:0009736">
    <property type="term" value="P:cytokinin-activated signaling pathway"/>
    <property type="evidence" value="ECO:0007669"/>
    <property type="project" value="UniProtKB-KW"/>
</dbReference>
<accession>A0A067KNF0</accession>
<protein>
    <recommendedName>
        <fullName evidence="7">Histidine-containing phosphotransfer protein</fullName>
    </recommendedName>
</protein>
<evidence type="ECO:0000256" key="6">
    <source>
        <dbReference type="PROSITE-ProRule" id="PRU00110"/>
    </source>
</evidence>
<keyword evidence="10" id="KW-1185">Reference proteome</keyword>
<keyword evidence="2 7" id="KW-0932">Cytokinin signaling pathway</keyword>
<reference evidence="9 10" key="1">
    <citation type="journal article" date="2014" name="PLoS ONE">
        <title>Global Analysis of Gene Expression Profiles in Physic Nut (Jatropha curcas L.) Seedlings Exposed to Salt Stress.</title>
        <authorList>
            <person name="Zhang L."/>
            <person name="Zhang C."/>
            <person name="Wu P."/>
            <person name="Chen Y."/>
            <person name="Li M."/>
            <person name="Jiang H."/>
            <person name="Wu G."/>
        </authorList>
    </citation>
    <scope>NUCLEOTIDE SEQUENCE [LARGE SCALE GENOMIC DNA]</scope>
    <source>
        <strain evidence="10">cv. GZQX0401</strain>
        <tissue evidence="9">Young leaves</tissue>
    </source>
</reference>
<feature type="modified residue" description="Phosphohistidine" evidence="6">
    <location>
        <position position="79"/>
    </location>
</feature>
<gene>
    <name evidence="9" type="ORF">JCGZ_07376</name>
</gene>
<dbReference type="InterPro" id="IPR008207">
    <property type="entry name" value="Sig_transdc_His_kin_Hpt_dom"/>
</dbReference>
<dbReference type="SUPFAM" id="SSF47226">
    <property type="entry name" value="Histidine-containing phosphotransfer domain, HPT domain"/>
    <property type="match status" value="1"/>
</dbReference>
<feature type="domain" description="HPt" evidence="8">
    <location>
        <begin position="38"/>
        <end position="129"/>
    </location>
</feature>
<dbReference type="Proteomes" id="UP000027138">
    <property type="component" value="Unassembled WGS sequence"/>
</dbReference>
<dbReference type="GO" id="GO:0009927">
    <property type="term" value="F:histidine phosphotransfer kinase activity"/>
    <property type="evidence" value="ECO:0007669"/>
    <property type="project" value="UniProtKB-UniRule"/>
</dbReference>
<keyword evidence="3" id="KW-0007">Acetylation</keyword>
<comment type="domain">
    <text evidence="7">Histidine-containing phosphotransfer domain (HPt) contains an active histidine that mediates the phosphotransfer.</text>
</comment>
<dbReference type="PANTHER" id="PTHR28242:SF41">
    <property type="entry name" value="HISTIDINE CONTAINING PHOSPHOTRANSFER PROTEIN"/>
    <property type="match status" value="1"/>
</dbReference>
<dbReference type="AlphaFoldDB" id="A0A067KNF0"/>
<keyword evidence="4 7" id="KW-0902">Two-component regulatory system</keyword>
<dbReference type="GO" id="GO:0005829">
    <property type="term" value="C:cytosol"/>
    <property type="evidence" value="ECO:0007669"/>
    <property type="project" value="UniProtKB-SubCell"/>
</dbReference>
<keyword evidence="1" id="KW-0963">Cytoplasm</keyword>
<dbReference type="EMBL" id="KK914539">
    <property type="protein sequence ID" value="KDP33805.1"/>
    <property type="molecule type" value="Genomic_DNA"/>
</dbReference>
<evidence type="ECO:0000256" key="4">
    <source>
        <dbReference type="ARBA" id="ARBA00023012"/>
    </source>
</evidence>
<comment type="subcellular location">
    <subcellularLocation>
        <location evidence="7">Cytoplasm</location>
        <location evidence="7">Cytosol</location>
    </subcellularLocation>
    <subcellularLocation>
        <location evidence="7">Nucleus</location>
    </subcellularLocation>
</comment>
<dbReference type="PANTHER" id="PTHR28242">
    <property type="entry name" value="PHOSPHORELAY INTERMEDIATE PROTEIN YPD1"/>
    <property type="match status" value="1"/>
</dbReference>
<comment type="function">
    <text evidence="7">Functions as a two-component phosphorelay mediators between cytokinin sensor histidine kinases and response regulators (B-type ARRs). Plays an important role in propagating cytokinin signal transduction.</text>
</comment>
<dbReference type="Gene3D" id="1.20.120.160">
    <property type="entry name" value="HPT domain"/>
    <property type="match status" value="1"/>
</dbReference>
<sequence>MENQALLQQIAAMRKSFFDEGTLDSFFVQLEQLQGPDDPNFVEEILTLFFSDSMDMLATVEEKLTKSPVDFTGINKILHQLKVNSASIGAKKVKDKVIAMRNNSKEHNVEGIRVSLQELRMEYETLKGKFEPYFELLKQAGPQEGEALPSLYGGRF</sequence>
<dbReference type="KEGG" id="jcu:105637852"/>
<evidence type="ECO:0000256" key="7">
    <source>
        <dbReference type="RuleBase" id="RU369004"/>
    </source>
</evidence>
<dbReference type="GO" id="GO:0043424">
    <property type="term" value="F:protein histidine kinase binding"/>
    <property type="evidence" value="ECO:0007669"/>
    <property type="project" value="UniProtKB-UniRule"/>
</dbReference>
<dbReference type="OrthoDB" id="1673781at2759"/>
<keyword evidence="5" id="KW-0539">Nucleus</keyword>
<dbReference type="GO" id="GO:0000160">
    <property type="term" value="P:phosphorelay signal transduction system"/>
    <property type="evidence" value="ECO:0007669"/>
    <property type="project" value="UniProtKB-UniRule"/>
</dbReference>
<dbReference type="FunFam" id="1.20.120.160:FF:000001">
    <property type="entry name" value="Histidine-containing phosphotransfer protein 1"/>
    <property type="match status" value="1"/>
</dbReference>